<feature type="region of interest" description="Disordered" evidence="1">
    <location>
        <begin position="1"/>
        <end position="70"/>
    </location>
</feature>
<proteinExistence type="predicted"/>
<keyword evidence="3" id="KW-1185">Reference proteome</keyword>
<protein>
    <submittedName>
        <fullName evidence="2">Uncharacterized protein</fullName>
    </submittedName>
</protein>
<evidence type="ECO:0000313" key="2">
    <source>
        <dbReference type="EMBL" id="CAE7238956.1"/>
    </source>
</evidence>
<evidence type="ECO:0000256" key="1">
    <source>
        <dbReference type="SAM" id="MobiDB-lite"/>
    </source>
</evidence>
<sequence>MLSPRKLGLRSAPPNLNQWEEGDDEDYDDVDEDLDEDQYGNSTDLTSPDEEHPQWQWDERMAPEEEVWVS</sequence>
<gene>
    <name evidence="2" type="ORF">SPIL2461_LOCUS4011</name>
</gene>
<feature type="compositionally biased region" description="Acidic residues" evidence="1">
    <location>
        <begin position="20"/>
        <end position="38"/>
    </location>
</feature>
<comment type="caution">
    <text evidence="2">The sequence shown here is derived from an EMBL/GenBank/DDBJ whole genome shotgun (WGS) entry which is preliminary data.</text>
</comment>
<dbReference type="EMBL" id="CAJNIZ010005113">
    <property type="protein sequence ID" value="CAE7238956.1"/>
    <property type="molecule type" value="Genomic_DNA"/>
</dbReference>
<accession>A0A812LBD1</accession>
<name>A0A812LBD1_SYMPI</name>
<organism evidence="2 3">
    <name type="scientific">Symbiodinium pilosum</name>
    <name type="common">Dinoflagellate</name>
    <dbReference type="NCBI Taxonomy" id="2952"/>
    <lineage>
        <taxon>Eukaryota</taxon>
        <taxon>Sar</taxon>
        <taxon>Alveolata</taxon>
        <taxon>Dinophyceae</taxon>
        <taxon>Suessiales</taxon>
        <taxon>Symbiodiniaceae</taxon>
        <taxon>Symbiodinium</taxon>
    </lineage>
</organism>
<feature type="compositionally biased region" description="Basic and acidic residues" evidence="1">
    <location>
        <begin position="49"/>
        <end position="63"/>
    </location>
</feature>
<dbReference type="AlphaFoldDB" id="A0A812LBD1"/>
<reference evidence="2" key="1">
    <citation type="submission" date="2021-02" db="EMBL/GenBank/DDBJ databases">
        <authorList>
            <person name="Dougan E. K."/>
            <person name="Rhodes N."/>
            <person name="Thang M."/>
            <person name="Chan C."/>
        </authorList>
    </citation>
    <scope>NUCLEOTIDE SEQUENCE</scope>
</reference>
<evidence type="ECO:0000313" key="3">
    <source>
        <dbReference type="Proteomes" id="UP000649617"/>
    </source>
</evidence>
<dbReference type="Proteomes" id="UP000649617">
    <property type="component" value="Unassembled WGS sequence"/>
</dbReference>